<proteinExistence type="predicted"/>
<name>A0A8F2D9E4_9CAUD</name>
<dbReference type="Proteomes" id="UP000683422">
    <property type="component" value="Segment"/>
</dbReference>
<sequence length="125" mass="13898">MTTTTTAIEVHWDREHRAYRCALGLIADIETTMIGTTADGQPVYAINGKTPPLFQVNAGFLETFVGAEWSLAPAVRGACYSRRDGDMLYLSGAPDGQQPFGIWRLRDMFLADDPTRRSFLAVWPD</sequence>
<dbReference type="EMBL" id="MZ028627">
    <property type="protein sequence ID" value="QWS68168.1"/>
    <property type="molecule type" value="Genomic_DNA"/>
</dbReference>
<evidence type="ECO:0000313" key="1">
    <source>
        <dbReference type="EMBL" id="QWS68168.1"/>
    </source>
</evidence>
<organism evidence="1 2">
    <name type="scientific">Gordonia phage VanLee</name>
    <dbReference type="NCBI Taxonomy" id="2845816"/>
    <lineage>
        <taxon>Viruses</taxon>
        <taxon>Duplodnaviria</taxon>
        <taxon>Heunggongvirae</taxon>
        <taxon>Uroviricota</taxon>
        <taxon>Caudoviricetes</taxon>
        <taxon>Kruegerviridae</taxon>
        <taxon>Vanleevirus</taxon>
        <taxon>Vanleevirus vanlee</taxon>
    </lineage>
</organism>
<evidence type="ECO:0000313" key="2">
    <source>
        <dbReference type="Proteomes" id="UP000683422"/>
    </source>
</evidence>
<gene>
    <name evidence="1" type="primary">51</name>
    <name evidence="1" type="ORF">SEA_VANLEE_51</name>
</gene>
<reference evidence="1" key="1">
    <citation type="submission" date="2021-04" db="EMBL/GenBank/DDBJ databases">
        <authorList>
            <person name="Barnhill K.B."/>
            <person name="Biggs A.M."/>
            <person name="Bland J."/>
            <person name="Choudhary H.M."/>
            <person name="Crogan R.E."/>
            <person name="Finocchiaro A.B."/>
            <person name="Franco V."/>
            <person name="Fuller T.A."/>
            <person name="Hanwacker C.G."/>
            <person name="Howard Z.E."/>
            <person name="Iqbal M."/>
            <person name="Mathew A.M."/>
            <person name="Miller S."/>
            <person name="Padhye S."/>
            <person name="Rainey E."/>
            <person name="Rodriguez A."/>
            <person name="Stewart E."/>
            <person name="Otero L.A."/>
            <person name="Chase M.A."/>
            <person name="Pollenz R.S."/>
            <person name="Garlena R.A."/>
            <person name="Russell D.A."/>
            <person name="Jacobs-Sera D."/>
            <person name="Hatfull G.F."/>
        </authorList>
    </citation>
    <scope>NUCLEOTIDE SEQUENCE</scope>
</reference>
<dbReference type="KEGG" id="vg:80020463"/>
<accession>A0A8F2D9E4</accession>
<keyword evidence="2" id="KW-1185">Reference proteome</keyword>
<dbReference type="RefSeq" id="YP_010755792.1">
    <property type="nucleotide sequence ID" value="NC_073474.1"/>
</dbReference>
<dbReference type="GeneID" id="80020463"/>
<protein>
    <submittedName>
        <fullName evidence="1">Uncharacterized protein</fullName>
    </submittedName>
</protein>